<dbReference type="InterPro" id="IPR004843">
    <property type="entry name" value="Calcineurin-like_PHP"/>
</dbReference>
<organism evidence="2 3">
    <name type="scientific">Algoriella xinjiangensis</name>
    <dbReference type="NCBI Taxonomy" id="684065"/>
    <lineage>
        <taxon>Bacteria</taxon>
        <taxon>Pseudomonadati</taxon>
        <taxon>Bacteroidota</taxon>
        <taxon>Flavobacteriia</taxon>
        <taxon>Flavobacteriales</taxon>
        <taxon>Weeksellaceae</taxon>
        <taxon>Algoriella</taxon>
    </lineage>
</organism>
<evidence type="ECO:0000259" key="1">
    <source>
        <dbReference type="Pfam" id="PF00149"/>
    </source>
</evidence>
<dbReference type="Proteomes" id="UP000199149">
    <property type="component" value="Unassembled WGS sequence"/>
</dbReference>
<proteinExistence type="predicted"/>
<sequence length="261" mass="30069">MITKFSSLITLIIMKIQTLSDLHLEFGSTSLSFENADLIILAGDTHLGIKGIEWCKKYIPNKRIIYLLGNHEYYKGSYPKTLLKIKEAALNTTITVLENDFIDIEGIRFHGCTLWTDFSIFGDPMKYGMICQSLMNDYKYIKRDPSYSKMRTIDIYRIHNKSIAWLEQSLKASIGLKNIVITHHAPSIKSVPKEYVSDPVTSAYASNLEDFILEHQPMYWIHGHIHTPCRYMIGKTEIICNPHGYIDEKDNGFIKELIIEL</sequence>
<reference evidence="3" key="1">
    <citation type="submission" date="2016-10" db="EMBL/GenBank/DDBJ databases">
        <authorList>
            <person name="Varghese N."/>
            <person name="Submissions S."/>
        </authorList>
    </citation>
    <scope>NUCLEOTIDE SEQUENCE [LARGE SCALE GENOMIC DNA]</scope>
    <source>
        <strain evidence="3">XJ109</strain>
    </source>
</reference>
<accession>A0A1I4WRY5</accession>
<dbReference type="PANTHER" id="PTHR37844:SF2">
    <property type="entry name" value="SER_THR PROTEIN PHOSPHATASE SUPERFAMILY (AFU_ORTHOLOGUE AFUA_1G14840)"/>
    <property type="match status" value="1"/>
</dbReference>
<feature type="domain" description="Calcineurin-like phosphoesterase" evidence="1">
    <location>
        <begin position="19"/>
        <end position="228"/>
    </location>
</feature>
<dbReference type="Pfam" id="PF00149">
    <property type="entry name" value="Metallophos"/>
    <property type="match status" value="1"/>
</dbReference>
<dbReference type="InterPro" id="IPR029052">
    <property type="entry name" value="Metallo-depent_PP-like"/>
</dbReference>
<dbReference type="AlphaFoldDB" id="A0A1I4WRY5"/>
<evidence type="ECO:0000313" key="2">
    <source>
        <dbReference type="EMBL" id="SFN16217.1"/>
    </source>
</evidence>
<protein>
    <submittedName>
        <fullName evidence="2">Predicted phosphoesterase</fullName>
    </submittedName>
</protein>
<dbReference type="Gene3D" id="3.60.21.10">
    <property type="match status" value="1"/>
</dbReference>
<gene>
    <name evidence="2" type="ORF">SAMN05421738_107142</name>
</gene>
<dbReference type="GO" id="GO:0016787">
    <property type="term" value="F:hydrolase activity"/>
    <property type="evidence" value="ECO:0007669"/>
    <property type="project" value="InterPro"/>
</dbReference>
<name>A0A1I4WRY5_9FLAO</name>
<keyword evidence="3" id="KW-1185">Reference proteome</keyword>
<dbReference type="SUPFAM" id="SSF56300">
    <property type="entry name" value="Metallo-dependent phosphatases"/>
    <property type="match status" value="1"/>
</dbReference>
<evidence type="ECO:0000313" key="3">
    <source>
        <dbReference type="Proteomes" id="UP000199149"/>
    </source>
</evidence>
<dbReference type="PANTHER" id="PTHR37844">
    <property type="entry name" value="SER/THR PROTEIN PHOSPHATASE SUPERFAMILY (AFU_ORTHOLOGUE AFUA_1G14840)"/>
    <property type="match status" value="1"/>
</dbReference>
<dbReference type="STRING" id="684065.SAMN05421738_107142"/>
<dbReference type="EMBL" id="FOUZ01000007">
    <property type="protein sequence ID" value="SFN16217.1"/>
    <property type="molecule type" value="Genomic_DNA"/>
</dbReference>